<feature type="region of interest" description="Disordered" evidence="12">
    <location>
        <begin position="1"/>
        <end position="28"/>
    </location>
</feature>
<feature type="compositionally biased region" description="Polar residues" evidence="12">
    <location>
        <begin position="226"/>
        <end position="247"/>
    </location>
</feature>
<dbReference type="OrthoDB" id="5598305at2759"/>
<accession>A0A6A6DWC1</accession>
<organism evidence="13 14">
    <name type="scientific">Zopfia rhizophila CBS 207.26</name>
    <dbReference type="NCBI Taxonomy" id="1314779"/>
    <lineage>
        <taxon>Eukaryota</taxon>
        <taxon>Fungi</taxon>
        <taxon>Dikarya</taxon>
        <taxon>Ascomycota</taxon>
        <taxon>Pezizomycotina</taxon>
        <taxon>Dothideomycetes</taxon>
        <taxon>Dothideomycetes incertae sedis</taxon>
        <taxon>Zopfiaceae</taxon>
        <taxon>Zopfia</taxon>
    </lineage>
</organism>
<evidence type="ECO:0000256" key="5">
    <source>
        <dbReference type="ARBA" id="ARBA00022692"/>
    </source>
</evidence>
<protein>
    <recommendedName>
        <fullName evidence="3">Mitochondrial import inner membrane translocase subunit TIM54</fullName>
    </recommendedName>
</protein>
<evidence type="ECO:0000313" key="14">
    <source>
        <dbReference type="Proteomes" id="UP000800200"/>
    </source>
</evidence>
<evidence type="ECO:0000256" key="11">
    <source>
        <dbReference type="ARBA" id="ARBA00023136"/>
    </source>
</evidence>
<keyword evidence="5" id="KW-0812">Transmembrane</keyword>
<dbReference type="Proteomes" id="UP000800200">
    <property type="component" value="Unassembled WGS sequence"/>
</dbReference>
<evidence type="ECO:0000256" key="2">
    <source>
        <dbReference type="ARBA" id="ARBA00006355"/>
    </source>
</evidence>
<evidence type="ECO:0000256" key="4">
    <source>
        <dbReference type="ARBA" id="ARBA00022448"/>
    </source>
</evidence>
<keyword evidence="7" id="KW-0653">Protein transport</keyword>
<dbReference type="InterPro" id="IPR021056">
    <property type="entry name" value="Mt_import_IM_translocase_Tim54"/>
</dbReference>
<evidence type="ECO:0000313" key="13">
    <source>
        <dbReference type="EMBL" id="KAF2182280.1"/>
    </source>
</evidence>
<keyword evidence="8" id="KW-1133">Transmembrane helix</keyword>
<dbReference type="GO" id="GO:0015031">
    <property type="term" value="P:protein transport"/>
    <property type="evidence" value="ECO:0007669"/>
    <property type="project" value="UniProtKB-KW"/>
</dbReference>
<evidence type="ECO:0000256" key="6">
    <source>
        <dbReference type="ARBA" id="ARBA00022792"/>
    </source>
</evidence>
<evidence type="ECO:0000256" key="10">
    <source>
        <dbReference type="ARBA" id="ARBA00023128"/>
    </source>
</evidence>
<dbReference type="AlphaFoldDB" id="A0A6A6DWC1"/>
<name>A0A6A6DWC1_9PEZI</name>
<evidence type="ECO:0000256" key="8">
    <source>
        <dbReference type="ARBA" id="ARBA00022989"/>
    </source>
</evidence>
<comment type="similarity">
    <text evidence="2">Belongs to the TIM54 family.</text>
</comment>
<keyword evidence="11" id="KW-0472">Membrane</keyword>
<sequence>MAEQHAKASQAGATAASGPTKPPKPPNPIWKMMGIPNFRLKLPSRNWMIFLGITGSWTAAVLYDRREKKRIQKRWTKLVSHIAQEPLDTQQLPRKLTVYVSAPPADGLVPARDHFCEYVKPILVAAALDWDAVEGRREGDVRAGLAERIRRLRKKRGEPSNEPVEEDFQELLEETRARSGVRDWNGTAGDIVIGRHAWKEYVRGLHEGWLGPLDPPTQAKDVSEASMASSATPQETSLPADQISPSQPVDDASPTVVHETPPQQEPEKPKEEENKPKKKKQPPPFNTTADYNNAILSPNCPPELPPSAVIQFPHLLGFLNFPIRMYRFLNRRKVADDIGRQTAAAVLAVYRPYDAPGESRFESEPSLSNVGDEDDHGSIKWEQQRLLKHEEKGWHKSVRERKDDGKERVWLDDMVLDPRIAERMRKFELDMEAEERSKRITVEKEDTWWKSLWAKKEKKHWEELND</sequence>
<feature type="region of interest" description="Disordered" evidence="12">
    <location>
        <begin position="212"/>
        <end position="294"/>
    </location>
</feature>
<gene>
    <name evidence="13" type="ORF">K469DRAFT_670232</name>
</gene>
<evidence type="ECO:0000256" key="7">
    <source>
        <dbReference type="ARBA" id="ARBA00022927"/>
    </source>
</evidence>
<feature type="compositionally biased region" description="Basic and acidic residues" evidence="12">
    <location>
        <begin position="265"/>
        <end position="275"/>
    </location>
</feature>
<comment type="subcellular location">
    <subcellularLocation>
        <location evidence="1">Mitochondrion inner membrane</location>
        <topology evidence="1">Single-pass membrane protein</topology>
    </subcellularLocation>
</comment>
<keyword evidence="10" id="KW-0496">Mitochondrion</keyword>
<dbReference type="GO" id="GO:0005743">
    <property type="term" value="C:mitochondrial inner membrane"/>
    <property type="evidence" value="ECO:0007669"/>
    <property type="project" value="UniProtKB-SubCell"/>
</dbReference>
<reference evidence="13" key="1">
    <citation type="journal article" date="2020" name="Stud. Mycol.">
        <title>101 Dothideomycetes genomes: a test case for predicting lifestyles and emergence of pathogens.</title>
        <authorList>
            <person name="Haridas S."/>
            <person name="Albert R."/>
            <person name="Binder M."/>
            <person name="Bloem J."/>
            <person name="Labutti K."/>
            <person name="Salamov A."/>
            <person name="Andreopoulos B."/>
            <person name="Baker S."/>
            <person name="Barry K."/>
            <person name="Bills G."/>
            <person name="Bluhm B."/>
            <person name="Cannon C."/>
            <person name="Castanera R."/>
            <person name="Culley D."/>
            <person name="Daum C."/>
            <person name="Ezra D."/>
            <person name="Gonzalez J."/>
            <person name="Henrissat B."/>
            <person name="Kuo A."/>
            <person name="Liang C."/>
            <person name="Lipzen A."/>
            <person name="Lutzoni F."/>
            <person name="Magnuson J."/>
            <person name="Mondo S."/>
            <person name="Nolan M."/>
            <person name="Ohm R."/>
            <person name="Pangilinan J."/>
            <person name="Park H.-J."/>
            <person name="Ramirez L."/>
            <person name="Alfaro M."/>
            <person name="Sun H."/>
            <person name="Tritt A."/>
            <person name="Yoshinaga Y."/>
            <person name="Zwiers L.-H."/>
            <person name="Turgeon B."/>
            <person name="Goodwin S."/>
            <person name="Spatafora J."/>
            <person name="Crous P."/>
            <person name="Grigoriev I."/>
        </authorList>
    </citation>
    <scope>NUCLEOTIDE SEQUENCE</scope>
    <source>
        <strain evidence="13">CBS 207.26</strain>
    </source>
</reference>
<keyword evidence="4" id="KW-0813">Transport</keyword>
<keyword evidence="9" id="KW-0811">Translocation</keyword>
<proteinExistence type="inferred from homology"/>
<keyword evidence="6" id="KW-0999">Mitochondrion inner membrane</keyword>
<feature type="compositionally biased region" description="Low complexity" evidence="12">
    <location>
        <begin position="7"/>
        <end position="19"/>
    </location>
</feature>
<dbReference type="Pfam" id="PF11711">
    <property type="entry name" value="Tim54"/>
    <property type="match status" value="1"/>
</dbReference>
<dbReference type="EMBL" id="ML994649">
    <property type="protein sequence ID" value="KAF2182280.1"/>
    <property type="molecule type" value="Genomic_DNA"/>
</dbReference>
<keyword evidence="14" id="KW-1185">Reference proteome</keyword>
<evidence type="ECO:0000256" key="3">
    <source>
        <dbReference type="ARBA" id="ARBA00020796"/>
    </source>
</evidence>
<evidence type="ECO:0000256" key="12">
    <source>
        <dbReference type="SAM" id="MobiDB-lite"/>
    </source>
</evidence>
<evidence type="ECO:0000256" key="9">
    <source>
        <dbReference type="ARBA" id="ARBA00023010"/>
    </source>
</evidence>
<evidence type="ECO:0000256" key="1">
    <source>
        <dbReference type="ARBA" id="ARBA00004434"/>
    </source>
</evidence>